<feature type="coiled-coil region" evidence="1">
    <location>
        <begin position="11"/>
        <end position="133"/>
    </location>
</feature>
<evidence type="ECO:0000256" key="1">
    <source>
        <dbReference type="SAM" id="Coils"/>
    </source>
</evidence>
<reference evidence="2" key="1">
    <citation type="submission" date="2021-01" db="EMBL/GenBank/DDBJ databases">
        <authorList>
            <consortium name="Genoscope - CEA"/>
            <person name="William W."/>
        </authorList>
    </citation>
    <scope>NUCLEOTIDE SEQUENCE</scope>
</reference>
<dbReference type="Proteomes" id="UP000692954">
    <property type="component" value="Unassembled WGS sequence"/>
</dbReference>
<feature type="coiled-coil region" evidence="1">
    <location>
        <begin position="161"/>
        <end position="211"/>
    </location>
</feature>
<name>A0A8S1JVU1_9CILI</name>
<proteinExistence type="predicted"/>
<comment type="caution">
    <text evidence="2">The sequence shown here is derived from an EMBL/GenBank/DDBJ whole genome shotgun (WGS) entry which is preliminary data.</text>
</comment>
<accession>A0A8S1JVU1</accession>
<organism evidence="2 3">
    <name type="scientific">Paramecium sonneborni</name>
    <dbReference type="NCBI Taxonomy" id="65129"/>
    <lineage>
        <taxon>Eukaryota</taxon>
        <taxon>Sar</taxon>
        <taxon>Alveolata</taxon>
        <taxon>Ciliophora</taxon>
        <taxon>Intramacronucleata</taxon>
        <taxon>Oligohymenophorea</taxon>
        <taxon>Peniculida</taxon>
        <taxon>Parameciidae</taxon>
        <taxon>Paramecium</taxon>
    </lineage>
</organism>
<sequence length="216" mass="25739">MSESRAFANAMQALQKKASFLEEDNKILVNQLKSFQYELQKLVEELSNKECIFETLENKLKTTIAQLEEELFKKDEEILQKDAQIESLSQELHQSLIDQSRVMDQQLIDKQQLSEQQEQIEKLKQVIHKLKEPRKEDARFTQSEKKTSFVSKLDNAVEQYFNNENQGYEQLIRRISRLEKEIKEMENEQSNKILLDQKIQLLRELQEQEESLLQYI</sequence>
<dbReference type="AlphaFoldDB" id="A0A8S1JVU1"/>
<dbReference type="EMBL" id="CAJJDN010000002">
    <property type="protein sequence ID" value="CAD8046723.1"/>
    <property type="molecule type" value="Genomic_DNA"/>
</dbReference>
<evidence type="ECO:0000313" key="2">
    <source>
        <dbReference type="EMBL" id="CAD8046723.1"/>
    </source>
</evidence>
<evidence type="ECO:0000313" key="3">
    <source>
        <dbReference type="Proteomes" id="UP000692954"/>
    </source>
</evidence>
<protein>
    <submittedName>
        <fullName evidence="2">Uncharacterized protein</fullName>
    </submittedName>
</protein>
<keyword evidence="3" id="KW-1185">Reference proteome</keyword>
<dbReference type="OrthoDB" id="307841at2759"/>
<keyword evidence="1" id="KW-0175">Coiled coil</keyword>
<gene>
    <name evidence="2" type="ORF">PSON_ATCC_30995.1.T0020034</name>
</gene>